<dbReference type="InterPro" id="IPR051531">
    <property type="entry name" value="N-acetyltransferase"/>
</dbReference>
<evidence type="ECO:0000313" key="3">
    <source>
        <dbReference type="Proteomes" id="UP000190965"/>
    </source>
</evidence>
<dbReference type="GO" id="GO:0016747">
    <property type="term" value="F:acyltransferase activity, transferring groups other than amino-acyl groups"/>
    <property type="evidence" value="ECO:0007669"/>
    <property type="project" value="InterPro"/>
</dbReference>
<dbReference type="Gene3D" id="3.40.630.30">
    <property type="match status" value="1"/>
</dbReference>
<dbReference type="InterPro" id="IPR016181">
    <property type="entry name" value="Acyl_CoA_acyltransferase"/>
</dbReference>
<dbReference type="EMBL" id="MSDF01000052">
    <property type="protein sequence ID" value="OPA86336.1"/>
    <property type="molecule type" value="Genomic_DNA"/>
</dbReference>
<sequence length="178" mass="20559">MRDYFLTSSRLGFGHWQPDDLALLDSVFGDPVVTRYEGGDWSRQQIEDRLLFEISNFDRYHIQYWPVFLKDTGEYVGCCGVRPHDLAQGVLEFGCQLRRAFWSRQLGREAGEAVIAYAFKDKRVQALYAGHHPDNIASSEFLRHLGFAHTHDELYALTGLMEPCYLLTRSRFSEAALF</sequence>
<proteinExistence type="predicted"/>
<protein>
    <recommendedName>
        <fullName evidence="1">N-acetyltransferase domain-containing protein</fullName>
    </recommendedName>
</protein>
<dbReference type="PANTHER" id="PTHR43792:SF1">
    <property type="entry name" value="N-ACETYLTRANSFERASE DOMAIN-CONTAINING PROTEIN"/>
    <property type="match status" value="1"/>
</dbReference>
<dbReference type="PANTHER" id="PTHR43792">
    <property type="entry name" value="GNAT FAMILY, PUTATIVE (AFU_ORTHOLOGUE AFUA_3G00765)-RELATED-RELATED"/>
    <property type="match status" value="1"/>
</dbReference>
<accession>A0A1T2Y2P1</accession>
<evidence type="ECO:0000313" key="2">
    <source>
        <dbReference type="EMBL" id="OPA86336.1"/>
    </source>
</evidence>
<dbReference type="AlphaFoldDB" id="A0A1T2Y2P1"/>
<dbReference type="RefSeq" id="WP_176159830.1">
    <property type="nucleotide sequence ID" value="NZ_MSDF01000052.1"/>
</dbReference>
<dbReference type="InterPro" id="IPR000182">
    <property type="entry name" value="GNAT_dom"/>
</dbReference>
<dbReference type="Pfam" id="PF13302">
    <property type="entry name" value="Acetyltransf_3"/>
    <property type="match status" value="1"/>
</dbReference>
<feature type="domain" description="N-acetyltransferase" evidence="1">
    <location>
        <begin position="11"/>
        <end position="167"/>
    </location>
</feature>
<comment type="caution">
    <text evidence="2">The sequence shown here is derived from an EMBL/GenBank/DDBJ whole genome shotgun (WGS) entry which is preliminary data.</text>
</comment>
<evidence type="ECO:0000259" key="1">
    <source>
        <dbReference type="PROSITE" id="PS51186"/>
    </source>
</evidence>
<dbReference type="SUPFAM" id="SSF55729">
    <property type="entry name" value="Acyl-CoA N-acyltransferases (Nat)"/>
    <property type="match status" value="1"/>
</dbReference>
<gene>
    <name evidence="2" type="ORF">BFW87_26730</name>
</gene>
<name>A0A1T2Y2P1_PSEFL</name>
<organism evidence="2 3">
    <name type="scientific">Pseudomonas fluorescens</name>
    <dbReference type="NCBI Taxonomy" id="294"/>
    <lineage>
        <taxon>Bacteria</taxon>
        <taxon>Pseudomonadati</taxon>
        <taxon>Pseudomonadota</taxon>
        <taxon>Gammaproteobacteria</taxon>
        <taxon>Pseudomonadales</taxon>
        <taxon>Pseudomonadaceae</taxon>
        <taxon>Pseudomonas</taxon>
    </lineage>
</organism>
<reference evidence="2 3" key="1">
    <citation type="submission" date="2016-12" db="EMBL/GenBank/DDBJ databases">
        <title>Draft genome sequences of seven strains of Pseudomonas fluorescens that produce 4-formylaminooxyvinylglycine.</title>
        <authorList>
            <person name="Okrent R.A."/>
            <person name="Manning V.A."/>
            <person name="Trippe K.M."/>
        </authorList>
    </citation>
    <scope>NUCLEOTIDE SEQUENCE [LARGE SCALE GENOMIC DNA]</scope>
    <source>
        <strain evidence="2 3">P5A</strain>
    </source>
</reference>
<dbReference type="Proteomes" id="UP000190965">
    <property type="component" value="Unassembled WGS sequence"/>
</dbReference>
<dbReference type="PROSITE" id="PS51186">
    <property type="entry name" value="GNAT"/>
    <property type="match status" value="1"/>
</dbReference>